<dbReference type="EMBL" id="WMQE01000013">
    <property type="protein sequence ID" value="MTK21227.1"/>
    <property type="molecule type" value="Genomic_DNA"/>
</dbReference>
<dbReference type="AlphaFoldDB" id="A0A9X4XES0"/>
<feature type="compositionally biased region" description="Basic and acidic residues" evidence="1">
    <location>
        <begin position="243"/>
        <end position="262"/>
    </location>
</feature>
<protein>
    <submittedName>
        <fullName evidence="3">Spore coat protein CotH</fullName>
    </submittedName>
</protein>
<dbReference type="Proteomes" id="UP000487649">
    <property type="component" value="Unassembled WGS sequence"/>
</dbReference>
<organism evidence="3 4">
    <name type="scientific">Turicibacter sanguinis</name>
    <dbReference type="NCBI Taxonomy" id="154288"/>
    <lineage>
        <taxon>Bacteria</taxon>
        <taxon>Bacillati</taxon>
        <taxon>Bacillota</taxon>
        <taxon>Erysipelotrichia</taxon>
        <taxon>Erysipelotrichales</taxon>
        <taxon>Turicibacteraceae</taxon>
        <taxon>Turicibacter</taxon>
    </lineage>
</organism>
<evidence type="ECO:0000313" key="3">
    <source>
        <dbReference type="EMBL" id="MTK21227.1"/>
    </source>
</evidence>
<dbReference type="PANTHER" id="PTHR40050:SF1">
    <property type="entry name" value="INNER SPORE COAT PROTEIN H"/>
    <property type="match status" value="1"/>
</dbReference>
<feature type="transmembrane region" description="Helical" evidence="2">
    <location>
        <begin position="7"/>
        <end position="28"/>
    </location>
</feature>
<comment type="caution">
    <text evidence="3">The sequence shown here is derived from an EMBL/GenBank/DDBJ whole genome shotgun (WGS) entry which is preliminary data.</text>
</comment>
<feature type="compositionally biased region" description="Polar residues" evidence="1">
    <location>
        <begin position="566"/>
        <end position="578"/>
    </location>
</feature>
<dbReference type="InterPro" id="IPR014867">
    <property type="entry name" value="Spore_coat_CotH_CotH2/3/7"/>
</dbReference>
<keyword evidence="3" id="KW-0946">Virion</keyword>
<feature type="transmembrane region" description="Helical" evidence="2">
    <location>
        <begin position="705"/>
        <end position="722"/>
    </location>
</feature>
<reference evidence="3 4" key="1">
    <citation type="journal article" date="2019" name="Nat. Med.">
        <title>A library of human gut bacterial isolates paired with longitudinal multiomics data enables mechanistic microbiome research.</title>
        <authorList>
            <person name="Poyet M."/>
            <person name="Groussin M."/>
            <person name="Gibbons S.M."/>
            <person name="Avila-Pacheco J."/>
            <person name="Jiang X."/>
            <person name="Kearney S.M."/>
            <person name="Perrotta A.R."/>
            <person name="Berdy B."/>
            <person name="Zhao S."/>
            <person name="Lieberman T.D."/>
            <person name="Swanson P.K."/>
            <person name="Smith M."/>
            <person name="Roesemann S."/>
            <person name="Alexander J.E."/>
            <person name="Rich S.A."/>
            <person name="Livny J."/>
            <person name="Vlamakis H."/>
            <person name="Clish C."/>
            <person name="Bullock K."/>
            <person name="Deik A."/>
            <person name="Scott J."/>
            <person name="Pierce K.A."/>
            <person name="Xavier R.J."/>
            <person name="Alm E.J."/>
        </authorList>
    </citation>
    <scope>NUCLEOTIDE SEQUENCE [LARGE SCALE GENOMIC DNA]</scope>
    <source>
        <strain evidence="3 4">BIOML-A198</strain>
    </source>
</reference>
<feature type="compositionally biased region" description="Polar residues" evidence="1">
    <location>
        <begin position="589"/>
        <end position="612"/>
    </location>
</feature>
<feature type="region of interest" description="Disordered" evidence="1">
    <location>
        <begin position="241"/>
        <end position="274"/>
    </location>
</feature>
<keyword evidence="3" id="KW-0167">Capsid protein</keyword>
<dbReference type="Pfam" id="PF08757">
    <property type="entry name" value="CotH"/>
    <property type="match status" value="2"/>
</dbReference>
<keyword evidence="2" id="KW-1133">Transmembrane helix</keyword>
<evidence type="ECO:0000256" key="1">
    <source>
        <dbReference type="SAM" id="MobiDB-lite"/>
    </source>
</evidence>
<evidence type="ECO:0000256" key="2">
    <source>
        <dbReference type="SAM" id="Phobius"/>
    </source>
</evidence>
<dbReference type="PANTHER" id="PTHR40050">
    <property type="entry name" value="INNER SPORE COAT PROTEIN H"/>
    <property type="match status" value="1"/>
</dbReference>
<feature type="region of interest" description="Disordered" evidence="1">
    <location>
        <begin position="550"/>
        <end position="619"/>
    </location>
</feature>
<name>A0A9X4XES0_9FIRM</name>
<proteinExistence type="predicted"/>
<evidence type="ECO:0000313" key="4">
    <source>
        <dbReference type="Proteomes" id="UP000487649"/>
    </source>
</evidence>
<gene>
    <name evidence="3" type="ORF">GMA92_07305</name>
</gene>
<accession>A0A9X4XES0</accession>
<keyword evidence="2" id="KW-0812">Transmembrane</keyword>
<keyword evidence="2" id="KW-0472">Membrane</keyword>
<sequence length="732" mass="81400">MRNEKSVNRLMVLLVCGMVLLTGLLMWISNHETISASLTKVAQPAYVEKIFNADEVLEIDIQISEENWNSMIENAISEQYVMADIVINGEVFESVGIRPKGNSSLSMVASDDSTDRFSFKVDFSEYVDGQSLYGLDKLALNNMIGDATYMKEYLSYDMFSAMGIATPGYCYANIKINGEPWGLYLALEVMEESFVQRYFGTISGSLYKPESDSMNMGNKEDKQEMMIGVNLFNGNSQMMFGEKSSREGKTDEVTAQEERVTSDKMMPSGNGEMPGGMMSPGNGEMPEGMPSGNGELLEGMTPPNGNEMRENNPMGGMSSSGSNLVYIDDEISSYSAIFENSVLKGTTEDAYHKVIEMMKNLNDGTNLEQYLDIEEILRYFAVNTFLVNLDSYAGSMKHNYYLYEQDGVFQILPWDFNLSFGAFNINDSSKVINFPIDEPVTDTMANSPLISKLLEVDEYKDMYHEYLQELIDGYIESGKYEATIKKLDELIDDYVANDATAFYSHDEYLASIPQLLVFGTDRTKSIKAQLAGEQPSDTYGNIETHLDLDALGSQNGAGGPKGMREFQSSTENESNQVDLNKPSIEDNNHLSQPNDSISTPNSTSSNQINTKPMNPGEGLIDSISEELKTVIASLDMTQIQQVVAQLSGKTEETLTEEDLNLLKELGIDEALIPMILELVENFSSFRMGGGNQLNTSSPSNESQQLIVAIGCLVFILPALWFVSHYKKRKFRS</sequence>